<reference evidence="1" key="1">
    <citation type="journal article" date="2018" name="PLoS Negl. Trop. Dis.">
        <title>An insight into the salivary gland and fat body transcriptome of Panstrongylus lignarius (Hemiptera: Heteroptera), the main vector of Chagas disease in Peru.</title>
        <authorList>
            <person name="Nevoa J.C."/>
            <person name="Mendes M.T."/>
            <person name="da Silva M.V."/>
            <person name="Soares S.C."/>
            <person name="Oliveira C.J.F."/>
            <person name="Ribeiro J.M.C."/>
        </authorList>
    </citation>
    <scope>NUCLEOTIDE SEQUENCE</scope>
</reference>
<organism evidence="1">
    <name type="scientific">Panstrongylus lignarius</name>
    <dbReference type="NCBI Taxonomy" id="156445"/>
    <lineage>
        <taxon>Eukaryota</taxon>
        <taxon>Metazoa</taxon>
        <taxon>Ecdysozoa</taxon>
        <taxon>Arthropoda</taxon>
        <taxon>Hexapoda</taxon>
        <taxon>Insecta</taxon>
        <taxon>Pterygota</taxon>
        <taxon>Neoptera</taxon>
        <taxon>Paraneoptera</taxon>
        <taxon>Hemiptera</taxon>
        <taxon>Heteroptera</taxon>
        <taxon>Panheteroptera</taxon>
        <taxon>Cimicomorpha</taxon>
        <taxon>Reduviidae</taxon>
        <taxon>Triatominae</taxon>
        <taxon>Panstrongylus</taxon>
    </lineage>
</organism>
<dbReference type="AlphaFoldDB" id="A0A224Y275"/>
<proteinExistence type="predicted"/>
<protein>
    <submittedName>
        <fullName evidence="1">Putative secreted protein</fullName>
    </submittedName>
</protein>
<dbReference type="EMBL" id="GFTR01001246">
    <property type="protein sequence ID" value="JAW15180.1"/>
    <property type="molecule type" value="Transcribed_RNA"/>
</dbReference>
<sequence>MLLISLIFLKFLICLILFVSSSYRFSLAERTTLFVSSSSSLKVKVVGGARTTGSSSEELSDSESEPVAKKRLILDYHRMKSINNYSSCYF</sequence>
<name>A0A224Y275_9HEMI</name>
<accession>A0A224Y275</accession>
<evidence type="ECO:0000313" key="1">
    <source>
        <dbReference type="EMBL" id="JAW15180.1"/>
    </source>
</evidence>